<evidence type="ECO:0000256" key="3">
    <source>
        <dbReference type="ARBA" id="ARBA00015325"/>
    </source>
</evidence>
<evidence type="ECO:0000256" key="12">
    <source>
        <dbReference type="ARBA" id="ARBA00033342"/>
    </source>
</evidence>
<dbReference type="InterPro" id="IPR038221">
    <property type="entry name" value="YidC_periplasmic_sf"/>
</dbReference>
<evidence type="ECO:0000256" key="14">
    <source>
        <dbReference type="SAM" id="MobiDB-lite"/>
    </source>
</evidence>
<evidence type="ECO:0000313" key="17">
    <source>
        <dbReference type="EMBL" id="MBI3015311.1"/>
    </source>
</evidence>
<proteinExistence type="inferred from homology"/>
<dbReference type="GO" id="GO:0005886">
    <property type="term" value="C:plasma membrane"/>
    <property type="evidence" value="ECO:0007669"/>
    <property type="project" value="UniProtKB-SubCell"/>
</dbReference>
<dbReference type="PRINTS" id="PR01900">
    <property type="entry name" value="YIDCPROTEIN"/>
</dbReference>
<keyword evidence="7 13" id="KW-0653">Protein transport</keyword>
<evidence type="ECO:0000256" key="4">
    <source>
        <dbReference type="ARBA" id="ARBA00022448"/>
    </source>
</evidence>
<keyword evidence="10 13" id="KW-0143">Chaperone</keyword>
<evidence type="ECO:0000256" key="10">
    <source>
        <dbReference type="ARBA" id="ARBA00023186"/>
    </source>
</evidence>
<dbReference type="InterPro" id="IPR028055">
    <property type="entry name" value="YidC/Oxa/ALB_C"/>
</dbReference>
<dbReference type="Gene3D" id="2.70.98.90">
    <property type="match status" value="1"/>
</dbReference>
<dbReference type="InterPro" id="IPR001708">
    <property type="entry name" value="YidC/ALB3/OXA1/COX18"/>
</dbReference>
<feature type="transmembrane region" description="Helical" evidence="13">
    <location>
        <begin position="408"/>
        <end position="429"/>
    </location>
</feature>
<dbReference type="InterPro" id="IPR019998">
    <property type="entry name" value="Membr_insert_YidC"/>
</dbReference>
<feature type="region of interest" description="Disordered" evidence="14">
    <location>
        <begin position="29"/>
        <end position="68"/>
    </location>
</feature>
<feature type="transmembrane region" description="Helical" evidence="13">
    <location>
        <begin position="339"/>
        <end position="358"/>
    </location>
</feature>
<dbReference type="PANTHER" id="PTHR12428">
    <property type="entry name" value="OXA1"/>
    <property type="match status" value="1"/>
</dbReference>
<evidence type="ECO:0000259" key="16">
    <source>
        <dbReference type="Pfam" id="PF14849"/>
    </source>
</evidence>
<comment type="subunit">
    <text evidence="13">Interacts with the Sec translocase complex via SecD. Specifically interacts with transmembrane segments of nascent integral membrane proteins during membrane integration.</text>
</comment>
<feature type="compositionally biased region" description="Basic and acidic residues" evidence="14">
    <location>
        <begin position="29"/>
        <end position="41"/>
    </location>
</feature>
<dbReference type="NCBIfam" id="TIGR03592">
    <property type="entry name" value="yidC_oxa1_cterm"/>
    <property type="match status" value="1"/>
</dbReference>
<evidence type="ECO:0000256" key="8">
    <source>
        <dbReference type="ARBA" id="ARBA00022989"/>
    </source>
</evidence>
<dbReference type="GO" id="GO:0015031">
    <property type="term" value="P:protein transport"/>
    <property type="evidence" value="ECO:0007669"/>
    <property type="project" value="UniProtKB-KW"/>
</dbReference>
<dbReference type="Pfam" id="PF02096">
    <property type="entry name" value="60KD_IMP"/>
    <property type="match status" value="1"/>
</dbReference>
<comment type="subcellular location">
    <subcellularLocation>
        <location evidence="1">Cell inner membrane</location>
        <topology evidence="1">Multi-pass membrane protein</topology>
    </subcellularLocation>
    <subcellularLocation>
        <location evidence="13">Cell membrane</location>
        <topology evidence="13">Multi-pass membrane protein</topology>
    </subcellularLocation>
</comment>
<dbReference type="InterPro" id="IPR047196">
    <property type="entry name" value="YidC_ALB_C"/>
</dbReference>
<dbReference type="PRINTS" id="PR00701">
    <property type="entry name" value="60KDINNERMP"/>
</dbReference>
<evidence type="ECO:0000259" key="15">
    <source>
        <dbReference type="Pfam" id="PF02096"/>
    </source>
</evidence>
<keyword evidence="8 13" id="KW-1133">Transmembrane helix</keyword>
<organism evidence="17 18">
    <name type="scientific">Tectimicrobiota bacterium</name>
    <dbReference type="NCBI Taxonomy" id="2528274"/>
    <lineage>
        <taxon>Bacteria</taxon>
        <taxon>Pseudomonadati</taxon>
        <taxon>Nitrospinota/Tectimicrobiota group</taxon>
        <taxon>Candidatus Tectimicrobiota</taxon>
    </lineage>
</organism>
<comment type="function">
    <text evidence="13">Required for the insertion and/or proper folding and/or complex formation of integral membrane proteins into the membrane. Involved in integration of membrane proteins that insert both dependently and independently of the Sec translocase complex, as well as at least some lipoproteins. Aids folding of multispanning membrane proteins.</text>
</comment>
<reference evidence="17" key="1">
    <citation type="submission" date="2020-07" db="EMBL/GenBank/DDBJ databases">
        <title>Huge and variable diversity of episymbiotic CPR bacteria and DPANN archaea in groundwater ecosystems.</title>
        <authorList>
            <person name="He C.Y."/>
            <person name="Keren R."/>
            <person name="Whittaker M."/>
            <person name="Farag I.F."/>
            <person name="Doudna J."/>
            <person name="Cate J.H.D."/>
            <person name="Banfield J.F."/>
        </authorList>
    </citation>
    <scope>NUCLEOTIDE SEQUENCE</scope>
    <source>
        <strain evidence="17">NC_groundwater_717_Ag_S-0.2um_59_8</strain>
    </source>
</reference>
<dbReference type="GO" id="GO:0051205">
    <property type="term" value="P:protein insertion into membrane"/>
    <property type="evidence" value="ECO:0007669"/>
    <property type="project" value="TreeGrafter"/>
</dbReference>
<protein>
    <recommendedName>
        <fullName evidence="3 13">Membrane protein insertase YidC</fullName>
    </recommendedName>
    <alternativeName>
        <fullName evidence="12 13">Foldase YidC</fullName>
    </alternativeName>
    <alternativeName>
        <fullName evidence="13">Membrane protein YidC</fullName>
    </alternativeName>
    <alternativeName>
        <fullName evidence="11 13">membrane integrase YidC</fullName>
    </alternativeName>
</protein>
<evidence type="ECO:0000256" key="2">
    <source>
        <dbReference type="ARBA" id="ARBA00010527"/>
    </source>
</evidence>
<feature type="domain" description="Membrane insertase YidC/Oxa/ALB C-terminal" evidence="15">
    <location>
        <begin position="339"/>
        <end position="516"/>
    </location>
</feature>
<accession>A0A932M1X4</accession>
<feature type="compositionally biased region" description="Polar residues" evidence="14">
    <location>
        <begin position="57"/>
        <end position="66"/>
    </location>
</feature>
<feature type="transmembrane region" description="Helical" evidence="13">
    <location>
        <begin position="478"/>
        <end position="503"/>
    </location>
</feature>
<gene>
    <name evidence="13 17" type="primary">yidC</name>
    <name evidence="17" type="ORF">HYY65_09695</name>
</gene>
<evidence type="ECO:0000256" key="13">
    <source>
        <dbReference type="HAMAP-Rule" id="MF_01810"/>
    </source>
</evidence>
<comment type="caution">
    <text evidence="17">The sequence shown here is derived from an EMBL/GenBank/DDBJ whole genome shotgun (WGS) entry which is preliminary data.</text>
</comment>
<dbReference type="HAMAP" id="MF_01810">
    <property type="entry name" value="YidC_type1"/>
    <property type="match status" value="1"/>
</dbReference>
<dbReference type="GO" id="GO:0032977">
    <property type="term" value="F:membrane insertase activity"/>
    <property type="evidence" value="ECO:0007669"/>
    <property type="project" value="InterPro"/>
</dbReference>
<evidence type="ECO:0000256" key="11">
    <source>
        <dbReference type="ARBA" id="ARBA00033245"/>
    </source>
</evidence>
<evidence type="ECO:0000256" key="6">
    <source>
        <dbReference type="ARBA" id="ARBA00022692"/>
    </source>
</evidence>
<dbReference type="Pfam" id="PF14849">
    <property type="entry name" value="YidC_periplas"/>
    <property type="match status" value="1"/>
</dbReference>
<evidence type="ECO:0000256" key="9">
    <source>
        <dbReference type="ARBA" id="ARBA00023136"/>
    </source>
</evidence>
<dbReference type="InterPro" id="IPR028053">
    <property type="entry name" value="Membr_insert_YidC_N"/>
</dbReference>
<keyword evidence="9 13" id="KW-0472">Membrane</keyword>
<feature type="domain" description="Membrane insertase YidC N-terminal" evidence="16">
    <location>
        <begin position="71"/>
        <end position="326"/>
    </location>
</feature>
<sequence>MEKRAILAVLLSFVIIVLYQVLFAPPATQREKPATPDKEKTPAVAPAQKEAPAVAPTPQSLPSSDSRGQDVVVETDLVRVVFTTRGGQIKKYLLKNYRVSMQGEPIDMVRDTPGAALPLYLEFPSDELSRLANEGIYAASRRSLTVDGRAPSADLVFSLKTDSGLEIQKRFRFQRGKYQIETEVVAKGGNEDLSSLAVFWGPGLGQGSDSSQSGGYEGPVAFSNEKLEKEEPVAGGAPSRVSGEVKWAALQNKYFLAAFLAQRGQEAIFFRDTAERDFVGLSLPPGERRFSLFVGPKEHERLEALGVGLERVIDYGWFSFLAKPLLDLLRFLYGFTKNYGVAIILLTVVIKVLFSPLTHKSFKSMQKMQALQPQIKRLQQLYKNDKQRLNQEVMSLYRERKLTPMGGCFPMLLQIPVFFALYRVLLDAIELRHTPFFWWITDLSAKDPYYVWPILMGISMVIQQKMTPSAADPMQAKIMMLMPIVFTIMFLNFPVGLVIYWLVNNVLTIAQQYFMNWQQSRERAS</sequence>
<dbReference type="NCBIfam" id="TIGR03593">
    <property type="entry name" value="yidC_nterm"/>
    <property type="match status" value="1"/>
</dbReference>
<name>A0A932M1X4_UNCTE</name>
<comment type="similarity">
    <text evidence="2 13">Belongs to the OXA1/ALB3/YidC family. Type 1 subfamily.</text>
</comment>
<dbReference type="CDD" id="cd19961">
    <property type="entry name" value="EcYidC-like_peri"/>
    <property type="match status" value="1"/>
</dbReference>
<keyword evidence="6 13" id="KW-0812">Transmembrane</keyword>
<keyword evidence="4 13" id="KW-0813">Transport</keyword>
<keyword evidence="5 13" id="KW-1003">Cell membrane</keyword>
<dbReference type="Proteomes" id="UP000741360">
    <property type="component" value="Unassembled WGS sequence"/>
</dbReference>
<dbReference type="AlphaFoldDB" id="A0A932M1X4"/>
<evidence type="ECO:0000256" key="7">
    <source>
        <dbReference type="ARBA" id="ARBA00022927"/>
    </source>
</evidence>
<dbReference type="EMBL" id="JACPSX010000183">
    <property type="protein sequence ID" value="MBI3015311.1"/>
    <property type="molecule type" value="Genomic_DNA"/>
</dbReference>
<comment type="caution">
    <text evidence="13">Lacks conserved residue(s) required for the propagation of feature annotation.</text>
</comment>
<evidence type="ECO:0000256" key="5">
    <source>
        <dbReference type="ARBA" id="ARBA00022475"/>
    </source>
</evidence>
<evidence type="ECO:0000313" key="18">
    <source>
        <dbReference type="Proteomes" id="UP000741360"/>
    </source>
</evidence>
<dbReference type="PANTHER" id="PTHR12428:SF65">
    <property type="entry name" value="CYTOCHROME C OXIDASE ASSEMBLY PROTEIN COX18, MITOCHONDRIAL"/>
    <property type="match status" value="1"/>
</dbReference>
<evidence type="ECO:0000256" key="1">
    <source>
        <dbReference type="ARBA" id="ARBA00004429"/>
    </source>
</evidence>
<dbReference type="CDD" id="cd20070">
    <property type="entry name" value="5TM_YidC_Alb3"/>
    <property type="match status" value="1"/>
</dbReference>